<keyword evidence="2" id="KW-1185">Reference proteome</keyword>
<proteinExistence type="predicted"/>
<name>A0ABN2N232_9PSEU</name>
<reference evidence="1 2" key="1">
    <citation type="journal article" date="2019" name="Int. J. Syst. Evol. Microbiol.">
        <title>The Global Catalogue of Microorganisms (GCM) 10K type strain sequencing project: providing services to taxonomists for standard genome sequencing and annotation.</title>
        <authorList>
            <consortium name="The Broad Institute Genomics Platform"/>
            <consortium name="The Broad Institute Genome Sequencing Center for Infectious Disease"/>
            <person name="Wu L."/>
            <person name="Ma J."/>
        </authorList>
    </citation>
    <scope>NUCLEOTIDE SEQUENCE [LARGE SCALE GENOMIC DNA]</scope>
    <source>
        <strain evidence="1 2">JCM 16009</strain>
    </source>
</reference>
<comment type="caution">
    <text evidence="1">The sequence shown here is derived from an EMBL/GenBank/DDBJ whole genome shotgun (WGS) entry which is preliminary data.</text>
</comment>
<sequence>MRTPDLRPATLDDAALARIRSLEETLGSPLVAYEVESPYAPLTDEQLAAVKEAEETLHVRLLAYRP</sequence>
<organism evidence="1 2">
    <name type="scientific">Pseudonocardia ailaonensis</name>
    <dbReference type="NCBI Taxonomy" id="367279"/>
    <lineage>
        <taxon>Bacteria</taxon>
        <taxon>Bacillati</taxon>
        <taxon>Actinomycetota</taxon>
        <taxon>Actinomycetes</taxon>
        <taxon>Pseudonocardiales</taxon>
        <taxon>Pseudonocardiaceae</taxon>
        <taxon>Pseudonocardia</taxon>
    </lineage>
</organism>
<protein>
    <submittedName>
        <fullName evidence="1">Uncharacterized protein</fullName>
    </submittedName>
</protein>
<gene>
    <name evidence="1" type="ORF">GCM10009836_30710</name>
</gene>
<evidence type="ECO:0000313" key="2">
    <source>
        <dbReference type="Proteomes" id="UP001500449"/>
    </source>
</evidence>
<dbReference type="RefSeq" id="WP_344416991.1">
    <property type="nucleotide sequence ID" value="NZ_BAAAQK010000007.1"/>
</dbReference>
<accession>A0ABN2N232</accession>
<evidence type="ECO:0000313" key="1">
    <source>
        <dbReference type="EMBL" id="GAA1848808.1"/>
    </source>
</evidence>
<dbReference type="EMBL" id="BAAAQK010000007">
    <property type="protein sequence ID" value="GAA1848808.1"/>
    <property type="molecule type" value="Genomic_DNA"/>
</dbReference>
<dbReference type="Proteomes" id="UP001500449">
    <property type="component" value="Unassembled WGS sequence"/>
</dbReference>